<gene>
    <name evidence="1" type="ORF">LIER_34569</name>
</gene>
<dbReference type="EMBL" id="BAABME010014561">
    <property type="protein sequence ID" value="GAA0187281.1"/>
    <property type="molecule type" value="Genomic_DNA"/>
</dbReference>
<name>A0AAV3RZV9_LITER</name>
<dbReference type="Proteomes" id="UP001454036">
    <property type="component" value="Unassembled WGS sequence"/>
</dbReference>
<evidence type="ECO:0000313" key="1">
    <source>
        <dbReference type="EMBL" id="GAA0187281.1"/>
    </source>
</evidence>
<keyword evidence="2" id="KW-1185">Reference proteome</keyword>
<comment type="caution">
    <text evidence="1">The sequence shown here is derived from an EMBL/GenBank/DDBJ whole genome shotgun (WGS) entry which is preliminary data.</text>
</comment>
<sequence>MMPEIENNVEQTVAQGAPEERAKALLKFVGGPIMFTGSSAGVHNFVAEKRGVVDVYNHFVAPSVGAIAAVPTNWIIESTMRVVQSLTPPSIEEQGKGCD</sequence>
<evidence type="ECO:0000313" key="2">
    <source>
        <dbReference type="Proteomes" id="UP001454036"/>
    </source>
</evidence>
<dbReference type="AlphaFoldDB" id="A0AAV3RZV9"/>
<accession>A0AAV3RZV9</accession>
<organism evidence="1 2">
    <name type="scientific">Lithospermum erythrorhizon</name>
    <name type="common">Purple gromwell</name>
    <name type="synonym">Lithospermum officinale var. erythrorhizon</name>
    <dbReference type="NCBI Taxonomy" id="34254"/>
    <lineage>
        <taxon>Eukaryota</taxon>
        <taxon>Viridiplantae</taxon>
        <taxon>Streptophyta</taxon>
        <taxon>Embryophyta</taxon>
        <taxon>Tracheophyta</taxon>
        <taxon>Spermatophyta</taxon>
        <taxon>Magnoliopsida</taxon>
        <taxon>eudicotyledons</taxon>
        <taxon>Gunneridae</taxon>
        <taxon>Pentapetalae</taxon>
        <taxon>asterids</taxon>
        <taxon>lamiids</taxon>
        <taxon>Boraginales</taxon>
        <taxon>Boraginaceae</taxon>
        <taxon>Boraginoideae</taxon>
        <taxon>Lithospermeae</taxon>
        <taxon>Lithospermum</taxon>
    </lineage>
</organism>
<proteinExistence type="predicted"/>
<protein>
    <submittedName>
        <fullName evidence="1">Uncharacterized protein</fullName>
    </submittedName>
</protein>
<reference evidence="1 2" key="1">
    <citation type="submission" date="2024-01" db="EMBL/GenBank/DDBJ databases">
        <title>The complete chloroplast genome sequence of Lithospermum erythrorhizon: insights into the phylogenetic relationship among Boraginaceae species and the maternal lineages of purple gromwells.</title>
        <authorList>
            <person name="Okada T."/>
            <person name="Watanabe K."/>
        </authorList>
    </citation>
    <scope>NUCLEOTIDE SEQUENCE [LARGE SCALE GENOMIC DNA]</scope>
</reference>